<feature type="domain" description="DUF8040" evidence="1">
    <location>
        <begin position="1"/>
        <end position="70"/>
    </location>
</feature>
<name>A0AAE2CGT8_9LAMI</name>
<dbReference type="AlphaFoldDB" id="A0AAE2CGT8"/>
<reference evidence="2" key="1">
    <citation type="submission" date="2020-06" db="EMBL/GenBank/DDBJ databases">
        <authorList>
            <person name="Li T."/>
            <person name="Hu X."/>
            <person name="Zhang T."/>
            <person name="Song X."/>
            <person name="Zhang H."/>
            <person name="Dai N."/>
            <person name="Sheng W."/>
            <person name="Hou X."/>
            <person name="Wei L."/>
        </authorList>
    </citation>
    <scope>NUCLEOTIDE SEQUENCE</scope>
    <source>
        <strain evidence="2">3651</strain>
        <tissue evidence="2">Leaf</tissue>
    </source>
</reference>
<dbReference type="InterPro" id="IPR058353">
    <property type="entry name" value="DUF8040"/>
</dbReference>
<proteinExistence type="predicted"/>
<comment type="caution">
    <text evidence="2">The sequence shown here is derived from an EMBL/GenBank/DDBJ whole genome shotgun (WGS) entry which is preliminary data.</text>
</comment>
<keyword evidence="3" id="KW-1185">Reference proteome</keyword>
<accession>A0AAE2CGT8</accession>
<organism evidence="2 3">
    <name type="scientific">Sesamum alatum</name>
    <dbReference type="NCBI Taxonomy" id="300844"/>
    <lineage>
        <taxon>Eukaryota</taxon>
        <taxon>Viridiplantae</taxon>
        <taxon>Streptophyta</taxon>
        <taxon>Embryophyta</taxon>
        <taxon>Tracheophyta</taxon>
        <taxon>Spermatophyta</taxon>
        <taxon>Magnoliopsida</taxon>
        <taxon>eudicotyledons</taxon>
        <taxon>Gunneridae</taxon>
        <taxon>Pentapetalae</taxon>
        <taxon>asterids</taxon>
        <taxon>lamiids</taxon>
        <taxon>Lamiales</taxon>
        <taxon>Pedaliaceae</taxon>
        <taxon>Sesamum</taxon>
    </lineage>
</organism>
<evidence type="ECO:0000313" key="2">
    <source>
        <dbReference type="EMBL" id="KAK4421547.1"/>
    </source>
</evidence>
<sequence length="112" mass="13041">MSLDVFVHLCYLLEYLGGLNSTRNVSVEEQVPALLMVLSHHIKNRVVKFYFGRNGRTISKHFNCMLDAVFKIYSKFLATPTPVEEDNTFPRWKSFKGYLDVLEKTYMRVPCS</sequence>
<dbReference type="EMBL" id="JACGWO010000008">
    <property type="protein sequence ID" value="KAK4421547.1"/>
    <property type="molecule type" value="Genomic_DNA"/>
</dbReference>
<evidence type="ECO:0000313" key="3">
    <source>
        <dbReference type="Proteomes" id="UP001293254"/>
    </source>
</evidence>
<evidence type="ECO:0000259" key="1">
    <source>
        <dbReference type="Pfam" id="PF26138"/>
    </source>
</evidence>
<gene>
    <name evidence="2" type="ORF">Salat_2105300</name>
</gene>
<protein>
    <recommendedName>
        <fullName evidence="1">DUF8040 domain-containing protein</fullName>
    </recommendedName>
</protein>
<reference evidence="2" key="2">
    <citation type="journal article" date="2024" name="Plant">
        <title>Genomic evolution and insights into agronomic trait innovations of Sesamum species.</title>
        <authorList>
            <person name="Miao H."/>
            <person name="Wang L."/>
            <person name="Qu L."/>
            <person name="Liu H."/>
            <person name="Sun Y."/>
            <person name="Le M."/>
            <person name="Wang Q."/>
            <person name="Wei S."/>
            <person name="Zheng Y."/>
            <person name="Lin W."/>
            <person name="Duan Y."/>
            <person name="Cao H."/>
            <person name="Xiong S."/>
            <person name="Wang X."/>
            <person name="Wei L."/>
            <person name="Li C."/>
            <person name="Ma Q."/>
            <person name="Ju M."/>
            <person name="Zhao R."/>
            <person name="Li G."/>
            <person name="Mu C."/>
            <person name="Tian Q."/>
            <person name="Mei H."/>
            <person name="Zhang T."/>
            <person name="Gao T."/>
            <person name="Zhang H."/>
        </authorList>
    </citation>
    <scope>NUCLEOTIDE SEQUENCE</scope>
    <source>
        <strain evidence="2">3651</strain>
    </source>
</reference>
<dbReference type="Pfam" id="PF26138">
    <property type="entry name" value="DUF8040"/>
    <property type="match status" value="1"/>
</dbReference>
<dbReference type="Proteomes" id="UP001293254">
    <property type="component" value="Unassembled WGS sequence"/>
</dbReference>